<dbReference type="GO" id="GO:0034755">
    <property type="term" value="P:iron ion transmembrane transport"/>
    <property type="evidence" value="ECO:0007669"/>
    <property type="project" value="TreeGrafter"/>
</dbReference>
<feature type="transmembrane region" description="Helical" evidence="6">
    <location>
        <begin position="332"/>
        <end position="350"/>
    </location>
</feature>
<dbReference type="Pfam" id="PF01566">
    <property type="entry name" value="Nramp"/>
    <property type="match status" value="1"/>
</dbReference>
<feature type="transmembrane region" description="Helical" evidence="6">
    <location>
        <begin position="128"/>
        <end position="149"/>
    </location>
</feature>
<dbReference type="GO" id="GO:0005384">
    <property type="term" value="F:manganese ion transmembrane transporter activity"/>
    <property type="evidence" value="ECO:0007669"/>
    <property type="project" value="TreeGrafter"/>
</dbReference>
<proteinExistence type="predicted"/>
<dbReference type="AlphaFoldDB" id="A0A511J8R1"/>
<feature type="transmembrane region" description="Helical" evidence="6">
    <location>
        <begin position="356"/>
        <end position="375"/>
    </location>
</feature>
<keyword evidence="8" id="KW-1185">Reference proteome</keyword>
<keyword evidence="4 6" id="KW-1133">Transmembrane helix</keyword>
<reference evidence="7 8" key="1">
    <citation type="submission" date="2019-07" db="EMBL/GenBank/DDBJ databases">
        <title>Whole genome shotgun sequence of Cellulomonas composti NBRC 100758.</title>
        <authorList>
            <person name="Hosoyama A."/>
            <person name="Uohara A."/>
            <person name="Ohji S."/>
            <person name="Ichikawa N."/>
        </authorList>
    </citation>
    <scope>NUCLEOTIDE SEQUENCE [LARGE SCALE GENOMIC DNA]</scope>
    <source>
        <strain evidence="7 8">NBRC 100758</strain>
    </source>
</reference>
<name>A0A511J8R1_9CELL</name>
<dbReference type="EMBL" id="BJWG01000002">
    <property type="protein sequence ID" value="GEL94099.1"/>
    <property type="molecule type" value="Genomic_DNA"/>
</dbReference>
<keyword evidence="5 6" id="KW-0472">Membrane</keyword>
<evidence type="ECO:0000256" key="3">
    <source>
        <dbReference type="ARBA" id="ARBA00022692"/>
    </source>
</evidence>
<keyword evidence="3 6" id="KW-0812">Transmembrane</keyword>
<dbReference type="GO" id="GO:0005886">
    <property type="term" value="C:plasma membrane"/>
    <property type="evidence" value="ECO:0007669"/>
    <property type="project" value="TreeGrafter"/>
</dbReference>
<evidence type="ECO:0000256" key="5">
    <source>
        <dbReference type="ARBA" id="ARBA00023136"/>
    </source>
</evidence>
<comment type="subcellular location">
    <subcellularLocation>
        <location evidence="1">Membrane</location>
        <topology evidence="1">Multi-pass membrane protein</topology>
    </subcellularLocation>
</comment>
<dbReference type="NCBIfam" id="NF037982">
    <property type="entry name" value="Nramp_1"/>
    <property type="match status" value="1"/>
</dbReference>
<feature type="transmembrane region" description="Helical" evidence="6">
    <location>
        <begin position="200"/>
        <end position="219"/>
    </location>
</feature>
<protein>
    <submittedName>
        <fullName evidence="7">Divalent metal cation transporter MntH</fullName>
    </submittedName>
</protein>
<dbReference type="PANTHER" id="PTHR11706:SF33">
    <property type="entry name" value="NATURAL RESISTANCE-ASSOCIATED MACROPHAGE PROTEIN 2"/>
    <property type="match status" value="1"/>
</dbReference>
<feature type="transmembrane region" description="Helical" evidence="6">
    <location>
        <begin position="395"/>
        <end position="417"/>
    </location>
</feature>
<evidence type="ECO:0000313" key="8">
    <source>
        <dbReference type="Proteomes" id="UP000321720"/>
    </source>
</evidence>
<dbReference type="PANTHER" id="PTHR11706">
    <property type="entry name" value="SOLUTE CARRIER PROTEIN FAMILY 11 MEMBER"/>
    <property type="match status" value="1"/>
</dbReference>
<dbReference type="RefSeq" id="WP_146841702.1">
    <property type="nucleotide sequence ID" value="NZ_BJWG01000002.1"/>
</dbReference>
<feature type="transmembrane region" description="Helical" evidence="6">
    <location>
        <begin position="52"/>
        <end position="70"/>
    </location>
</feature>
<gene>
    <name evidence="7" type="primary">mntH</name>
    <name evidence="7" type="ORF">CCO02nite_07570</name>
</gene>
<feature type="transmembrane region" description="Helical" evidence="6">
    <location>
        <begin position="290"/>
        <end position="320"/>
    </location>
</feature>
<evidence type="ECO:0000256" key="4">
    <source>
        <dbReference type="ARBA" id="ARBA00022989"/>
    </source>
</evidence>
<sequence>MPPAPPTTTPAATRGIRAAARAPLLLGPAFVAAIAYVDPGNVAANLTAGARYGYLLLWVLVVANSIAVLVQYQSAKLGLVTGASLPELLGARLRRGPRLAFWAQAELVAAATDIAEVVGGAIALHLLFGLPLAVGGVIVGVVSLGLLATQNRFGQRRFESVVVALLAVITVGFLAGLVVSPPDARGVLSGLVPRFDGSDSVLLAVSMLGATVMPHAIYVHSALARDRHGFAAPGAERVRLLRSTRWDVGIALVVAGLVNIGLLLLAASALRGVPGTDTIEGAHAAIETTLGPVVAGAFAVGLLASGLASTSVGAYAGATIMGGLLHRQIPLLVRRVVTIIPAVLLLGLGADPTWTLVVSQVVLSFGIPFAAIPLVRLTRDRALMGGSRTGTRLHAVLVGVVVLVVVLNATLLVLLVAA</sequence>
<feature type="transmembrane region" description="Helical" evidence="6">
    <location>
        <begin position="18"/>
        <end position="37"/>
    </location>
</feature>
<dbReference type="OrthoDB" id="9787548at2"/>
<evidence type="ECO:0000313" key="7">
    <source>
        <dbReference type="EMBL" id="GEL94099.1"/>
    </source>
</evidence>
<dbReference type="Proteomes" id="UP000321720">
    <property type="component" value="Unassembled WGS sequence"/>
</dbReference>
<dbReference type="GO" id="GO:0015086">
    <property type="term" value="F:cadmium ion transmembrane transporter activity"/>
    <property type="evidence" value="ECO:0007669"/>
    <property type="project" value="TreeGrafter"/>
</dbReference>
<organism evidence="7 8">
    <name type="scientific">Cellulomonas composti</name>
    <dbReference type="NCBI Taxonomy" id="266130"/>
    <lineage>
        <taxon>Bacteria</taxon>
        <taxon>Bacillati</taxon>
        <taxon>Actinomycetota</taxon>
        <taxon>Actinomycetes</taxon>
        <taxon>Micrococcales</taxon>
        <taxon>Cellulomonadaceae</taxon>
        <taxon>Cellulomonas</taxon>
    </lineage>
</organism>
<dbReference type="InterPro" id="IPR001046">
    <property type="entry name" value="NRAMP_fam"/>
</dbReference>
<dbReference type="PRINTS" id="PR00447">
    <property type="entry name" value="NATRESASSCMP"/>
</dbReference>
<feature type="transmembrane region" description="Helical" evidence="6">
    <location>
        <begin position="161"/>
        <end position="180"/>
    </location>
</feature>
<evidence type="ECO:0000256" key="1">
    <source>
        <dbReference type="ARBA" id="ARBA00004141"/>
    </source>
</evidence>
<feature type="transmembrane region" description="Helical" evidence="6">
    <location>
        <begin position="248"/>
        <end position="270"/>
    </location>
</feature>
<comment type="caution">
    <text evidence="7">The sequence shown here is derived from an EMBL/GenBank/DDBJ whole genome shotgun (WGS) entry which is preliminary data.</text>
</comment>
<dbReference type="NCBIfam" id="NF001923">
    <property type="entry name" value="PRK00701.1"/>
    <property type="match status" value="1"/>
</dbReference>
<accession>A0A511J8R1</accession>
<evidence type="ECO:0000256" key="2">
    <source>
        <dbReference type="ARBA" id="ARBA00022448"/>
    </source>
</evidence>
<evidence type="ECO:0000256" key="6">
    <source>
        <dbReference type="SAM" id="Phobius"/>
    </source>
</evidence>
<keyword evidence="2" id="KW-0813">Transport</keyword>